<organism evidence="1 2">
    <name type="scientific">Macleaya cordata</name>
    <name type="common">Five-seeded plume-poppy</name>
    <name type="synonym">Bocconia cordata</name>
    <dbReference type="NCBI Taxonomy" id="56857"/>
    <lineage>
        <taxon>Eukaryota</taxon>
        <taxon>Viridiplantae</taxon>
        <taxon>Streptophyta</taxon>
        <taxon>Embryophyta</taxon>
        <taxon>Tracheophyta</taxon>
        <taxon>Spermatophyta</taxon>
        <taxon>Magnoliopsida</taxon>
        <taxon>Ranunculales</taxon>
        <taxon>Papaveraceae</taxon>
        <taxon>Papaveroideae</taxon>
        <taxon>Macleaya</taxon>
    </lineage>
</organism>
<reference evidence="1 2" key="1">
    <citation type="journal article" date="2017" name="Mol. Plant">
        <title>The Genome of Medicinal Plant Macleaya cordata Provides New Insights into Benzylisoquinoline Alkaloids Metabolism.</title>
        <authorList>
            <person name="Liu X."/>
            <person name="Liu Y."/>
            <person name="Huang P."/>
            <person name="Ma Y."/>
            <person name="Qing Z."/>
            <person name="Tang Q."/>
            <person name="Cao H."/>
            <person name="Cheng P."/>
            <person name="Zheng Y."/>
            <person name="Yuan Z."/>
            <person name="Zhou Y."/>
            <person name="Liu J."/>
            <person name="Tang Z."/>
            <person name="Zhuo Y."/>
            <person name="Zhang Y."/>
            <person name="Yu L."/>
            <person name="Huang J."/>
            <person name="Yang P."/>
            <person name="Peng Q."/>
            <person name="Zhang J."/>
            <person name="Jiang W."/>
            <person name="Zhang Z."/>
            <person name="Lin K."/>
            <person name="Ro D.K."/>
            <person name="Chen X."/>
            <person name="Xiong X."/>
            <person name="Shang Y."/>
            <person name="Huang S."/>
            <person name="Zeng J."/>
        </authorList>
    </citation>
    <scope>NUCLEOTIDE SEQUENCE [LARGE SCALE GENOMIC DNA]</scope>
    <source>
        <strain evidence="2">cv. BLH2017</strain>
        <tissue evidence="1">Root</tissue>
    </source>
</reference>
<sequence>MGGGANSDSYCKKCHAKISCQICEQTSHTTMKCPFIYSACRSCGGIHKLMQSTTVKNPDNFFLKCPNQDCLEFQWLE</sequence>
<gene>
    <name evidence="1" type="ORF">BVC80_8941g34</name>
</gene>
<dbReference type="AlphaFoldDB" id="A0A200QRK2"/>
<protein>
    <recommendedName>
        <fullName evidence="3">Zinc finger protein</fullName>
    </recommendedName>
</protein>
<evidence type="ECO:0000313" key="2">
    <source>
        <dbReference type="Proteomes" id="UP000195402"/>
    </source>
</evidence>
<name>A0A200QRK2_MACCD</name>
<evidence type="ECO:0008006" key="3">
    <source>
        <dbReference type="Google" id="ProtNLM"/>
    </source>
</evidence>
<proteinExistence type="predicted"/>
<comment type="caution">
    <text evidence="1">The sequence shown here is derived from an EMBL/GenBank/DDBJ whole genome shotgun (WGS) entry which is preliminary data.</text>
</comment>
<dbReference type="EMBL" id="MVGT01001242">
    <property type="protein sequence ID" value="OVA13078.1"/>
    <property type="molecule type" value="Genomic_DNA"/>
</dbReference>
<accession>A0A200QRK2</accession>
<dbReference type="Proteomes" id="UP000195402">
    <property type="component" value="Unassembled WGS sequence"/>
</dbReference>
<keyword evidence="2" id="KW-1185">Reference proteome</keyword>
<dbReference type="InParanoid" id="A0A200QRK2"/>
<evidence type="ECO:0000313" key="1">
    <source>
        <dbReference type="EMBL" id="OVA13078.1"/>
    </source>
</evidence>
<dbReference type="OrthoDB" id="2822301at2759"/>